<organism evidence="8 9">
    <name type="scientific">Seminavis robusta</name>
    <dbReference type="NCBI Taxonomy" id="568900"/>
    <lineage>
        <taxon>Eukaryota</taxon>
        <taxon>Sar</taxon>
        <taxon>Stramenopiles</taxon>
        <taxon>Ochrophyta</taxon>
        <taxon>Bacillariophyta</taxon>
        <taxon>Bacillariophyceae</taxon>
        <taxon>Bacillariophycidae</taxon>
        <taxon>Naviculales</taxon>
        <taxon>Naviculaceae</taxon>
        <taxon>Seminavis</taxon>
    </lineage>
</organism>
<evidence type="ECO:0000313" key="8">
    <source>
        <dbReference type="EMBL" id="CAB9503981.1"/>
    </source>
</evidence>
<dbReference type="Pfam" id="PF17284">
    <property type="entry name" value="Spermine_synt_N"/>
    <property type="match status" value="1"/>
</dbReference>
<evidence type="ECO:0000256" key="3">
    <source>
        <dbReference type="ARBA" id="ARBA00023115"/>
    </source>
</evidence>
<dbReference type="EMBL" id="CAICTM010000181">
    <property type="protein sequence ID" value="CAB9503981.1"/>
    <property type="molecule type" value="Genomic_DNA"/>
</dbReference>
<dbReference type="PROSITE" id="PS51006">
    <property type="entry name" value="PABS_2"/>
    <property type="match status" value="1"/>
</dbReference>
<dbReference type="OrthoDB" id="36727at2759"/>
<dbReference type="Gene3D" id="2.30.140.10">
    <property type="entry name" value="Spermidine synthase, tetramerisation domain"/>
    <property type="match status" value="1"/>
</dbReference>
<dbReference type="SUPFAM" id="SSF53335">
    <property type="entry name" value="S-adenosyl-L-methionine-dependent methyltransferases"/>
    <property type="match status" value="1"/>
</dbReference>
<dbReference type="InterPro" id="IPR030374">
    <property type="entry name" value="PABS"/>
</dbReference>
<comment type="catalytic activity">
    <reaction evidence="4">
        <text>S-adenosyl 3-(methylsulfanyl)propylamine + spermidine = thermospermine + S-methyl-5'-thioadenosine + H(+)</text>
        <dbReference type="Rhea" id="RHEA:30515"/>
        <dbReference type="ChEBI" id="CHEBI:15378"/>
        <dbReference type="ChEBI" id="CHEBI:17509"/>
        <dbReference type="ChEBI" id="CHEBI:57443"/>
        <dbReference type="ChEBI" id="CHEBI:57834"/>
        <dbReference type="ChEBI" id="CHEBI:59903"/>
        <dbReference type="EC" id="2.5.1.79"/>
    </reaction>
</comment>
<dbReference type="HAMAP" id="MF_00198">
    <property type="entry name" value="Spermidine_synth"/>
    <property type="match status" value="1"/>
</dbReference>
<dbReference type="EC" id="2.5.1.79" evidence="5"/>
<evidence type="ECO:0000256" key="5">
    <source>
        <dbReference type="ARBA" id="ARBA00049721"/>
    </source>
</evidence>
<dbReference type="GO" id="GO:0006596">
    <property type="term" value="P:polyamine biosynthetic process"/>
    <property type="evidence" value="ECO:0007669"/>
    <property type="project" value="UniProtKB-UniRule"/>
</dbReference>
<evidence type="ECO:0000259" key="7">
    <source>
        <dbReference type="PROSITE" id="PS51006"/>
    </source>
</evidence>
<dbReference type="GO" id="GO:0010487">
    <property type="term" value="F:thermospermine synthase activity"/>
    <property type="evidence" value="ECO:0007669"/>
    <property type="project" value="UniProtKB-EC"/>
</dbReference>
<dbReference type="InterPro" id="IPR035246">
    <property type="entry name" value="Spermidine_synt_N"/>
</dbReference>
<keyword evidence="3 6" id="KW-0620">Polyamine biosynthesis</keyword>
<keyword evidence="9" id="KW-1185">Reference proteome</keyword>
<feature type="active site" description="Proton acceptor" evidence="6">
    <location>
        <position position="177"/>
    </location>
</feature>
<evidence type="ECO:0000313" key="9">
    <source>
        <dbReference type="Proteomes" id="UP001153069"/>
    </source>
</evidence>
<reference evidence="8" key="1">
    <citation type="submission" date="2020-06" db="EMBL/GenBank/DDBJ databases">
        <authorList>
            <consortium name="Plant Systems Biology data submission"/>
        </authorList>
    </citation>
    <scope>NUCLEOTIDE SEQUENCE</scope>
    <source>
        <strain evidence="8">D6</strain>
    </source>
</reference>
<dbReference type="AlphaFoldDB" id="A0A9N8H7J7"/>
<gene>
    <name evidence="8" type="ORF">SEMRO_182_G079330.1</name>
</gene>
<evidence type="ECO:0000256" key="4">
    <source>
        <dbReference type="ARBA" id="ARBA00048874"/>
    </source>
</evidence>
<dbReference type="Gene3D" id="3.40.50.150">
    <property type="entry name" value="Vaccinia Virus protein VP39"/>
    <property type="match status" value="1"/>
</dbReference>
<dbReference type="PANTHER" id="PTHR43317:SF1">
    <property type="entry name" value="THERMOSPERMINE SYNTHASE ACAULIS5"/>
    <property type="match status" value="1"/>
</dbReference>
<dbReference type="Proteomes" id="UP001153069">
    <property type="component" value="Unassembled WGS sequence"/>
</dbReference>
<proteinExistence type="inferred from homology"/>
<feature type="domain" description="PABS" evidence="7">
    <location>
        <begin position="18"/>
        <end position="269"/>
    </location>
</feature>
<sequence length="346" mass="38359">MTESGEKNPGIEAQRAKMSFLFREDVAPGLRLEMDLNKILFTSESEFQQIDVVETFFGKTLVTDGKTQSSQMDEFAYHESLVHPSMLRSALSGTPPKTVFIGGGGELATAREVLRHKSIERCVMVDIDGKVIEVCKKFLAEWGGETVTSDKRFELVVGDAHKWMMETQETFDVIIMDISDPIEAGPGIMLYTKEFYEHALTRLNPNGVFVTQSGTADAVPAKHQGAGETDTSCYGPINNTLRTVFDCVVPYSTNIPSFGGDWGFIMAFQAPAGCEDKALVEKEWKFPASTDVIDNLVEQQIEGGADKLGLYDGVSHMSMFALTKALRNLLKNDTRVMTRDNPVFMY</sequence>
<dbReference type="FunFam" id="3.40.50.150:FF:000088">
    <property type="entry name" value="Polyamine aminopropyltransferase"/>
    <property type="match status" value="1"/>
</dbReference>
<dbReference type="PANTHER" id="PTHR43317">
    <property type="entry name" value="THERMOSPERMINE SYNTHASE ACAULIS5"/>
    <property type="match status" value="1"/>
</dbReference>
<evidence type="ECO:0000256" key="1">
    <source>
        <dbReference type="ARBA" id="ARBA00007867"/>
    </source>
</evidence>
<evidence type="ECO:0000256" key="2">
    <source>
        <dbReference type="ARBA" id="ARBA00022679"/>
    </source>
</evidence>
<dbReference type="Pfam" id="PF01564">
    <property type="entry name" value="Spermine_synth"/>
    <property type="match status" value="1"/>
</dbReference>
<comment type="caution">
    <text evidence="8">The sequence shown here is derived from an EMBL/GenBank/DDBJ whole genome shotgun (WGS) entry which is preliminary data.</text>
</comment>
<dbReference type="InterPro" id="IPR029063">
    <property type="entry name" value="SAM-dependent_MTases_sf"/>
</dbReference>
<evidence type="ECO:0000256" key="6">
    <source>
        <dbReference type="PROSITE-ProRule" id="PRU00354"/>
    </source>
</evidence>
<accession>A0A9N8H7J7</accession>
<dbReference type="CDD" id="cd02440">
    <property type="entry name" value="AdoMet_MTases"/>
    <property type="match status" value="1"/>
</dbReference>
<dbReference type="InterPro" id="IPR001045">
    <property type="entry name" value="Spermi_synthase"/>
</dbReference>
<comment type="similarity">
    <text evidence="1">Belongs to the spermidine/spermine synthase family.</text>
</comment>
<keyword evidence="2 6" id="KW-0808">Transferase</keyword>
<protein>
    <recommendedName>
        <fullName evidence="5">thermospermine synthase</fullName>
        <ecNumber evidence="5">2.5.1.79</ecNumber>
    </recommendedName>
</protein>
<name>A0A9N8H7J7_9STRA</name>
<dbReference type="InterPro" id="IPR037163">
    <property type="entry name" value="Spermidine_synt_N_sf"/>
</dbReference>